<feature type="glycosylation site" description="N-linked (GlcNAc...) asparagine" evidence="9">
    <location>
        <position position="215"/>
    </location>
</feature>
<evidence type="ECO:0000256" key="6">
    <source>
        <dbReference type="ARBA" id="ARBA00022989"/>
    </source>
</evidence>
<keyword evidence="7" id="KW-0472">Membrane</keyword>
<keyword evidence="11" id="KW-1185">Reference proteome</keyword>
<dbReference type="STRING" id="1169540.A0A0G4G5I9"/>
<dbReference type="Pfam" id="PF03360">
    <property type="entry name" value="Glyco_transf_43"/>
    <property type="match status" value="1"/>
</dbReference>
<dbReference type="GO" id="GO:0050650">
    <property type="term" value="P:chondroitin sulfate proteoglycan biosynthetic process"/>
    <property type="evidence" value="ECO:0007669"/>
    <property type="project" value="TreeGrafter"/>
</dbReference>
<dbReference type="InParanoid" id="A0A0G4G5I9"/>
<dbReference type="EMBL" id="CDMY01000564">
    <property type="protein sequence ID" value="CEM23322.1"/>
    <property type="molecule type" value="Genomic_DNA"/>
</dbReference>
<comment type="subcellular location">
    <subcellularLocation>
        <location evidence="1">Membrane</location>
        <topology evidence="1">Single-pass type II membrane protein</topology>
    </subcellularLocation>
</comment>
<name>A0A0G4G5I9_VITBC</name>
<reference evidence="10 11" key="1">
    <citation type="submission" date="2014-11" db="EMBL/GenBank/DDBJ databases">
        <authorList>
            <person name="Zhu J."/>
            <person name="Qi W."/>
            <person name="Song R."/>
        </authorList>
    </citation>
    <scope>NUCLEOTIDE SEQUENCE [LARGE SCALE GENOMIC DNA]</scope>
</reference>
<evidence type="ECO:0000256" key="1">
    <source>
        <dbReference type="ARBA" id="ARBA00004606"/>
    </source>
</evidence>
<dbReference type="PANTHER" id="PTHR10896">
    <property type="entry name" value="GALACTOSYLGALACTOSYLXYLOSYLPROTEIN 3-BETA-GLUCURONOSYLTRANSFERASE BETA-1,3-GLUCURONYLTRANSFERASE"/>
    <property type="match status" value="1"/>
</dbReference>
<dbReference type="InterPro" id="IPR029044">
    <property type="entry name" value="Nucleotide-diphossugar_trans"/>
</dbReference>
<dbReference type="GO" id="GO:0000139">
    <property type="term" value="C:Golgi membrane"/>
    <property type="evidence" value="ECO:0007669"/>
    <property type="project" value="TreeGrafter"/>
</dbReference>
<evidence type="ECO:0000256" key="9">
    <source>
        <dbReference type="PIRSR" id="PIRSR605027-6"/>
    </source>
</evidence>
<keyword evidence="4" id="KW-0812">Transmembrane</keyword>
<gene>
    <name evidence="10" type="ORF">Vbra_2627</name>
</gene>
<accession>A0A0G4G5I9</accession>
<dbReference type="GO" id="GO:0015018">
    <property type="term" value="F:galactosylgalactosylxylosylprotein 3-beta-glucuronosyltransferase activity"/>
    <property type="evidence" value="ECO:0007669"/>
    <property type="project" value="InterPro"/>
</dbReference>
<dbReference type="PANTHER" id="PTHR10896:SF65">
    <property type="entry name" value="GALACTOSYLGALACTOSYLXYLOSYLPROTEIN 3-BETA-GLUCURONOSYLTRANSFERASE 3"/>
    <property type="match status" value="1"/>
</dbReference>
<dbReference type="AlphaFoldDB" id="A0A0G4G5I9"/>
<evidence type="ECO:0000256" key="7">
    <source>
        <dbReference type="ARBA" id="ARBA00023136"/>
    </source>
</evidence>
<organism evidence="10 11">
    <name type="scientific">Vitrella brassicaformis (strain CCMP3155)</name>
    <dbReference type="NCBI Taxonomy" id="1169540"/>
    <lineage>
        <taxon>Eukaryota</taxon>
        <taxon>Sar</taxon>
        <taxon>Alveolata</taxon>
        <taxon>Colpodellida</taxon>
        <taxon>Vitrellaceae</taxon>
        <taxon>Vitrella</taxon>
    </lineage>
</organism>
<dbReference type="PhylomeDB" id="A0A0G4G5I9"/>
<evidence type="ECO:0008006" key="12">
    <source>
        <dbReference type="Google" id="ProtNLM"/>
    </source>
</evidence>
<keyword evidence="6" id="KW-1133">Transmembrane helix</keyword>
<dbReference type="SUPFAM" id="SSF53448">
    <property type="entry name" value="Nucleotide-diphospho-sugar transferases"/>
    <property type="match status" value="1"/>
</dbReference>
<evidence type="ECO:0000256" key="2">
    <source>
        <dbReference type="ARBA" id="ARBA00007706"/>
    </source>
</evidence>
<dbReference type="Proteomes" id="UP000041254">
    <property type="component" value="Unassembled WGS sequence"/>
</dbReference>
<protein>
    <recommendedName>
        <fullName evidence="12">Galactosylgalactosylxylosylprotein 3-beta-glucuronosyltransferase</fullName>
    </recommendedName>
</protein>
<evidence type="ECO:0000256" key="4">
    <source>
        <dbReference type="ARBA" id="ARBA00022692"/>
    </source>
</evidence>
<dbReference type="OrthoDB" id="675023at2759"/>
<dbReference type="VEuPathDB" id="CryptoDB:Vbra_2627"/>
<comment type="similarity">
    <text evidence="2">Belongs to the glycosyltransferase 43 family.</text>
</comment>
<keyword evidence="5" id="KW-0735">Signal-anchor</keyword>
<sequence length="241" mass="27102">MITPTYRRVTQRLDLVRLTNSLGHVENVHFVLVEDSHQITPRIQQLLDASPVLHWSHLHFSTTGQYHVKGAEQRNTGLDHIRGMISSEIDADLRRAYEAGVVYFADESNAYDLKLFAEIRKVKRIGVWPVGAVSGLPFQHCVVSPNTGKIKGYVAESLNPFPMDTAGFGIHVKSILTHSRDEPRWNKHAEADMAITDFLQQFGLPLEELEPLGSNCTEVHRVDELLQILVHCAGARMEGAY</sequence>
<dbReference type="Gene3D" id="3.90.550.10">
    <property type="entry name" value="Spore Coat Polysaccharide Biosynthesis Protein SpsA, Chain A"/>
    <property type="match status" value="1"/>
</dbReference>
<evidence type="ECO:0000256" key="8">
    <source>
        <dbReference type="ARBA" id="ARBA00023180"/>
    </source>
</evidence>
<dbReference type="GO" id="GO:0005975">
    <property type="term" value="P:carbohydrate metabolic process"/>
    <property type="evidence" value="ECO:0007669"/>
    <property type="project" value="TreeGrafter"/>
</dbReference>
<keyword evidence="3" id="KW-0808">Transferase</keyword>
<dbReference type="InterPro" id="IPR005027">
    <property type="entry name" value="Glyco_trans_43"/>
</dbReference>
<evidence type="ECO:0000313" key="10">
    <source>
        <dbReference type="EMBL" id="CEM23322.1"/>
    </source>
</evidence>
<evidence type="ECO:0000256" key="3">
    <source>
        <dbReference type="ARBA" id="ARBA00022679"/>
    </source>
</evidence>
<evidence type="ECO:0000313" key="11">
    <source>
        <dbReference type="Proteomes" id="UP000041254"/>
    </source>
</evidence>
<keyword evidence="8 9" id="KW-0325">Glycoprotein</keyword>
<evidence type="ECO:0000256" key="5">
    <source>
        <dbReference type="ARBA" id="ARBA00022968"/>
    </source>
</evidence>
<proteinExistence type="inferred from homology"/>